<gene>
    <name evidence="2" type="ORF">NP511_08300</name>
</gene>
<feature type="compositionally biased region" description="Basic and acidic residues" evidence="1">
    <location>
        <begin position="1"/>
        <end position="19"/>
    </location>
</feature>
<reference evidence="2 3" key="1">
    <citation type="submission" date="2022-07" db="EMBL/GenBank/DDBJ databases">
        <title>Two temperate virus in Haloterrigena jeotgali A29.</title>
        <authorList>
            <person name="Deng X."/>
        </authorList>
    </citation>
    <scope>NUCLEOTIDE SEQUENCE [LARGE SCALE GENOMIC DNA]</scope>
    <source>
        <strain evidence="2 3">A29</strain>
    </source>
</reference>
<dbReference type="EMBL" id="CP101873">
    <property type="protein sequence ID" value="WMT09621.1"/>
    <property type="molecule type" value="Genomic_DNA"/>
</dbReference>
<dbReference type="RefSeq" id="WP_006182713.1">
    <property type="nucleotide sequence ID" value="NZ_CP101873.1"/>
</dbReference>
<proteinExistence type="predicted"/>
<dbReference type="Proteomes" id="UP001224926">
    <property type="component" value="Chromosome"/>
</dbReference>
<dbReference type="Pfam" id="PF12840">
    <property type="entry name" value="HTH_20"/>
    <property type="match status" value="1"/>
</dbReference>
<accession>A0AAF0PEB5</accession>
<dbReference type="SUPFAM" id="SSF46785">
    <property type="entry name" value="Winged helix' DNA-binding domain"/>
    <property type="match status" value="1"/>
</dbReference>
<dbReference type="Gene3D" id="1.10.10.10">
    <property type="entry name" value="Winged helix-like DNA-binding domain superfamily/Winged helix DNA-binding domain"/>
    <property type="match status" value="1"/>
</dbReference>
<name>A0AAF0PEB5_9EURY</name>
<dbReference type="InterPro" id="IPR011991">
    <property type="entry name" value="ArsR-like_HTH"/>
</dbReference>
<organism evidence="2 3">
    <name type="scientific">Natrinema thermotolerans</name>
    <dbReference type="NCBI Taxonomy" id="121872"/>
    <lineage>
        <taxon>Archaea</taxon>
        <taxon>Methanobacteriati</taxon>
        <taxon>Methanobacteriota</taxon>
        <taxon>Stenosarchaea group</taxon>
        <taxon>Halobacteria</taxon>
        <taxon>Halobacteriales</taxon>
        <taxon>Natrialbaceae</taxon>
        <taxon>Natrinema</taxon>
    </lineage>
</organism>
<evidence type="ECO:0000313" key="2">
    <source>
        <dbReference type="EMBL" id="WMT09621.1"/>
    </source>
</evidence>
<dbReference type="AlphaFoldDB" id="A0AAF0PEB5"/>
<sequence length="121" mass="13846">MNESADRPTRCPREKRDGEMGCDPYRVMDLLNDDDARAVYLYAEEPTTVNEIAEALDLPQSTAYRKVENLEEAGLLSQLNERSRTGMPAHYTQAMDHVSVTYDDPLRIECECNGRTLYCEH</sequence>
<evidence type="ECO:0000256" key="1">
    <source>
        <dbReference type="SAM" id="MobiDB-lite"/>
    </source>
</evidence>
<dbReference type="GeneID" id="14332930"/>
<evidence type="ECO:0000313" key="3">
    <source>
        <dbReference type="Proteomes" id="UP001224926"/>
    </source>
</evidence>
<dbReference type="GeneID" id="84213935"/>
<keyword evidence="3" id="KW-1185">Reference proteome</keyword>
<dbReference type="CDD" id="cd00090">
    <property type="entry name" value="HTH_ARSR"/>
    <property type="match status" value="1"/>
</dbReference>
<protein>
    <submittedName>
        <fullName evidence="2">Helix-turn-helix domain-containing protein</fullName>
    </submittedName>
</protein>
<feature type="region of interest" description="Disordered" evidence="1">
    <location>
        <begin position="1"/>
        <end position="20"/>
    </location>
</feature>
<dbReference type="InterPro" id="IPR036390">
    <property type="entry name" value="WH_DNA-bd_sf"/>
</dbReference>
<dbReference type="InterPro" id="IPR036388">
    <property type="entry name" value="WH-like_DNA-bd_sf"/>
</dbReference>